<dbReference type="Pfam" id="PF07470">
    <property type="entry name" value="Glyco_hydro_88"/>
    <property type="match status" value="1"/>
</dbReference>
<dbReference type="RefSeq" id="XP_008081344.1">
    <property type="nucleotide sequence ID" value="XM_008083153.1"/>
</dbReference>
<dbReference type="InterPro" id="IPR010905">
    <property type="entry name" value="Glyco_hydro_88"/>
</dbReference>
<accession>S3D183</accession>
<dbReference type="PANTHER" id="PTHR41814:SF1">
    <property type="entry name" value="CELLULASE"/>
    <property type="match status" value="1"/>
</dbReference>
<gene>
    <name evidence="4" type="ORF">GLAREA_12371</name>
</gene>
<dbReference type="AlphaFoldDB" id="S3D183"/>
<dbReference type="GeneID" id="19471412"/>
<keyword evidence="4" id="KW-0326">Glycosidase</keyword>
<dbReference type="InterPro" id="IPR008928">
    <property type="entry name" value="6-hairpin_glycosidase_sf"/>
</dbReference>
<feature type="region of interest" description="Disordered" evidence="2">
    <location>
        <begin position="402"/>
        <end position="424"/>
    </location>
</feature>
<dbReference type="eggNOG" id="ENOG502S3G7">
    <property type="taxonomic scope" value="Eukaryota"/>
</dbReference>
<evidence type="ECO:0000256" key="1">
    <source>
        <dbReference type="ARBA" id="ARBA00022801"/>
    </source>
</evidence>
<keyword evidence="1" id="KW-0378">Hydrolase</keyword>
<dbReference type="GO" id="GO:0005975">
    <property type="term" value="P:carbohydrate metabolic process"/>
    <property type="evidence" value="ECO:0007669"/>
    <property type="project" value="InterPro"/>
</dbReference>
<dbReference type="KEGG" id="glz:GLAREA_12371"/>
<dbReference type="OMA" id="LATHSWE"/>
<reference evidence="4 5" key="1">
    <citation type="journal article" date="2013" name="BMC Genomics">
        <title>Genomics-driven discovery of the pneumocandin biosynthetic gene cluster in the fungus Glarea lozoyensis.</title>
        <authorList>
            <person name="Chen L."/>
            <person name="Yue Q."/>
            <person name="Zhang X."/>
            <person name="Xiang M."/>
            <person name="Wang C."/>
            <person name="Li S."/>
            <person name="Che Y."/>
            <person name="Ortiz-Lopez F.J."/>
            <person name="Bills G.F."/>
            <person name="Liu X."/>
            <person name="An Z."/>
        </authorList>
    </citation>
    <scope>NUCLEOTIDE SEQUENCE [LARGE SCALE GENOMIC DNA]</scope>
    <source>
        <strain evidence="5">ATCC 20868 / MF5171</strain>
    </source>
</reference>
<evidence type="ECO:0000313" key="4">
    <source>
        <dbReference type="EMBL" id="EPE31615.1"/>
    </source>
</evidence>
<sequence>MLLTHQALYYLLLSMSAAADIDPGYNITTTIQSMLQLAKKSWEYGTISEAFLELHNPSLSVFSPTAFPHNLIPSVSQSTGALAYAKQYIHTNAQTLFPDPTVGDPASLGVACILLGQTDEVYLRAAERQAEYILTQAPRWGNGAISHRREEMELWADNVAMSMPFLAYLAVQQKNVTLMEEMVTQCRLYRAVLQTSASLNWQHIIGVEPKDPGFWSTGNGWACFGMVRVLHTLQNWPGSALMSSQAEELKSWIREILDGATQSPYVDGLLPNYLHDTSSFGEISGTALLTACAYRMAVNDPEMFGDKYVDWADRNRAAISGRQRPDGVFTPAANPYSWKDTEPYYEGSPEGQAFAIYLYTAYRDCVNAGLCQSSTSAATAKSGGDIGSIDISSMLDNAVIYAEMAGPDPNGSGSGPDQSSDVKE</sequence>
<name>S3D183_GLAL2</name>
<protein>
    <submittedName>
        <fullName evidence="4">Six-hairpin glycosidase</fullName>
    </submittedName>
</protein>
<proteinExistence type="predicted"/>
<feature type="signal peptide" evidence="3">
    <location>
        <begin position="1"/>
        <end position="19"/>
    </location>
</feature>
<organism evidence="4 5">
    <name type="scientific">Glarea lozoyensis (strain ATCC 20868 / MF5171)</name>
    <dbReference type="NCBI Taxonomy" id="1116229"/>
    <lineage>
        <taxon>Eukaryota</taxon>
        <taxon>Fungi</taxon>
        <taxon>Dikarya</taxon>
        <taxon>Ascomycota</taxon>
        <taxon>Pezizomycotina</taxon>
        <taxon>Leotiomycetes</taxon>
        <taxon>Helotiales</taxon>
        <taxon>Helotiaceae</taxon>
        <taxon>Glarea</taxon>
    </lineage>
</organism>
<dbReference type="GO" id="GO:0016798">
    <property type="term" value="F:hydrolase activity, acting on glycosyl bonds"/>
    <property type="evidence" value="ECO:0007669"/>
    <property type="project" value="UniProtKB-KW"/>
</dbReference>
<keyword evidence="5" id="KW-1185">Reference proteome</keyword>
<dbReference type="EMBL" id="KE145361">
    <property type="protein sequence ID" value="EPE31615.1"/>
    <property type="molecule type" value="Genomic_DNA"/>
</dbReference>
<keyword evidence="3" id="KW-0732">Signal</keyword>
<dbReference type="HOGENOM" id="CLU_037534_2_0_1"/>
<evidence type="ECO:0000256" key="2">
    <source>
        <dbReference type="SAM" id="MobiDB-lite"/>
    </source>
</evidence>
<dbReference type="Gene3D" id="1.50.10.10">
    <property type="match status" value="1"/>
</dbReference>
<evidence type="ECO:0000256" key="3">
    <source>
        <dbReference type="SAM" id="SignalP"/>
    </source>
</evidence>
<dbReference type="Proteomes" id="UP000016922">
    <property type="component" value="Unassembled WGS sequence"/>
</dbReference>
<evidence type="ECO:0000313" key="5">
    <source>
        <dbReference type="Proteomes" id="UP000016922"/>
    </source>
</evidence>
<dbReference type="SUPFAM" id="SSF48208">
    <property type="entry name" value="Six-hairpin glycosidases"/>
    <property type="match status" value="1"/>
</dbReference>
<dbReference type="InterPro" id="IPR012341">
    <property type="entry name" value="6hp_glycosidase-like_sf"/>
</dbReference>
<feature type="compositionally biased region" description="Low complexity" evidence="2">
    <location>
        <begin position="406"/>
        <end position="424"/>
    </location>
</feature>
<dbReference type="OrthoDB" id="4138492at2759"/>
<feature type="chain" id="PRO_5004507866" evidence="3">
    <location>
        <begin position="20"/>
        <end position="424"/>
    </location>
</feature>
<dbReference type="PANTHER" id="PTHR41814">
    <property type="entry name" value="EXPRESSED PROTEIN"/>
    <property type="match status" value="1"/>
</dbReference>